<dbReference type="Proteomes" id="UP000095751">
    <property type="component" value="Unassembled WGS sequence"/>
</dbReference>
<feature type="transmembrane region" description="Helical" evidence="2">
    <location>
        <begin position="357"/>
        <end position="376"/>
    </location>
</feature>
<keyword evidence="2" id="KW-0472">Membrane</keyword>
<dbReference type="Gene3D" id="3.40.50.1820">
    <property type="entry name" value="alpha/beta hydrolase"/>
    <property type="match status" value="1"/>
</dbReference>
<keyword evidence="4" id="KW-1185">Reference proteome</keyword>
<protein>
    <submittedName>
        <fullName evidence="3">Uncharacterized protein</fullName>
    </submittedName>
</protein>
<proteinExistence type="predicted"/>
<name>A0A1E7F0K3_9STRA</name>
<dbReference type="EMBL" id="KV784366">
    <property type="protein sequence ID" value="OEU11639.1"/>
    <property type="molecule type" value="Genomic_DNA"/>
</dbReference>
<feature type="region of interest" description="Disordered" evidence="1">
    <location>
        <begin position="396"/>
        <end position="427"/>
    </location>
</feature>
<gene>
    <name evidence="3" type="ORF">FRACYDRAFT_244757</name>
</gene>
<evidence type="ECO:0000313" key="4">
    <source>
        <dbReference type="Proteomes" id="UP000095751"/>
    </source>
</evidence>
<reference evidence="3 4" key="1">
    <citation type="submission" date="2016-09" db="EMBL/GenBank/DDBJ databases">
        <title>Extensive genetic diversity and differential bi-allelic expression allows diatom success in the polar Southern Ocean.</title>
        <authorList>
            <consortium name="DOE Joint Genome Institute"/>
            <person name="Mock T."/>
            <person name="Otillar R.P."/>
            <person name="Strauss J."/>
            <person name="Dupont C."/>
            <person name="Frickenhaus S."/>
            <person name="Maumus F."/>
            <person name="Mcmullan M."/>
            <person name="Sanges R."/>
            <person name="Schmutz J."/>
            <person name="Toseland A."/>
            <person name="Valas R."/>
            <person name="Veluchamy A."/>
            <person name="Ward B.J."/>
            <person name="Allen A."/>
            <person name="Barry K."/>
            <person name="Falciatore A."/>
            <person name="Ferrante M."/>
            <person name="Fortunato A.E."/>
            <person name="Gloeckner G."/>
            <person name="Gruber A."/>
            <person name="Hipkin R."/>
            <person name="Janech M."/>
            <person name="Kroth P."/>
            <person name="Leese F."/>
            <person name="Lindquist E."/>
            <person name="Lyon B.R."/>
            <person name="Martin J."/>
            <person name="Mayer C."/>
            <person name="Parker M."/>
            <person name="Quesneville H."/>
            <person name="Raymond J."/>
            <person name="Uhlig C."/>
            <person name="Valentin K.U."/>
            <person name="Worden A.Z."/>
            <person name="Armbrust E.V."/>
            <person name="Bowler C."/>
            <person name="Green B."/>
            <person name="Moulton V."/>
            <person name="Van Oosterhout C."/>
            <person name="Grigoriev I."/>
        </authorList>
    </citation>
    <scope>NUCLEOTIDE SEQUENCE [LARGE SCALE GENOMIC DNA]</scope>
    <source>
        <strain evidence="3 4">CCMP1102</strain>
    </source>
</reference>
<dbReference type="OrthoDB" id="424610at2759"/>
<dbReference type="AlphaFoldDB" id="A0A1E7F0K3"/>
<dbReference type="InterPro" id="IPR029058">
    <property type="entry name" value="AB_hydrolase_fold"/>
</dbReference>
<evidence type="ECO:0000256" key="1">
    <source>
        <dbReference type="SAM" id="MobiDB-lite"/>
    </source>
</evidence>
<accession>A0A1E7F0K3</accession>
<keyword evidence="2" id="KW-1133">Transmembrane helix</keyword>
<dbReference type="KEGG" id="fcy:FRACYDRAFT_244757"/>
<evidence type="ECO:0000313" key="3">
    <source>
        <dbReference type="EMBL" id="OEU11639.1"/>
    </source>
</evidence>
<evidence type="ECO:0000256" key="2">
    <source>
        <dbReference type="SAM" id="Phobius"/>
    </source>
</evidence>
<sequence>MSYLPLEKICGTSTRYIRSSLNDDCDRDDNNNKAQEECNRKYELYIPEILCDDNNNDNDNDNVNTSYYGSLPLVFAVHCLGCQAAAMENFEDIAKKYNFILDLEESFSFIKKTMTYGVGWSNGAFMVTYASHLFRAVAPISGYMYEFNDILDDDDDYDIDSSSRSRPKGLFQHHSLNDRMVSYNGCCDKSKCCCGISSSSSGKNNNNQQCTSVDQAFDYWNERNKCSGDVTTTYTDKERGIECRAGVGCTANTTLCVYEHSGHFNSGSFSRSFPMFQEVGEFFARDACSMNQGQWDTIHTQCDCDDSGGTNNNAQQSQQSSLSYCSAVTSTSTGNINSLDSSLLESSAMSSSSTNRMMLGTTGTIIVTVVTITFLCRRYLLTKTKIWTFINGNNSKESRRGDWERVPSSDEEATTEIELLQRQQKVS</sequence>
<dbReference type="InParanoid" id="A0A1E7F0K3"/>
<keyword evidence="2" id="KW-0812">Transmembrane</keyword>
<organism evidence="3 4">
    <name type="scientific">Fragilariopsis cylindrus CCMP1102</name>
    <dbReference type="NCBI Taxonomy" id="635003"/>
    <lineage>
        <taxon>Eukaryota</taxon>
        <taxon>Sar</taxon>
        <taxon>Stramenopiles</taxon>
        <taxon>Ochrophyta</taxon>
        <taxon>Bacillariophyta</taxon>
        <taxon>Bacillariophyceae</taxon>
        <taxon>Bacillariophycidae</taxon>
        <taxon>Bacillariales</taxon>
        <taxon>Bacillariaceae</taxon>
        <taxon>Fragilariopsis</taxon>
    </lineage>
</organism>
<feature type="compositionally biased region" description="Basic and acidic residues" evidence="1">
    <location>
        <begin position="396"/>
        <end position="408"/>
    </location>
</feature>